<name>A0ABV9KNS7_9RHOB</name>
<feature type="chain" id="PRO_5045574025" description="Lipoprotein" evidence="1">
    <location>
        <begin position="22"/>
        <end position="128"/>
    </location>
</feature>
<dbReference type="EMBL" id="JBHSGI010000033">
    <property type="protein sequence ID" value="MFC4671316.1"/>
    <property type="molecule type" value="Genomic_DNA"/>
</dbReference>
<evidence type="ECO:0000256" key="1">
    <source>
        <dbReference type="SAM" id="SignalP"/>
    </source>
</evidence>
<reference evidence="3" key="1">
    <citation type="journal article" date="2019" name="Int. J. Syst. Evol. Microbiol.">
        <title>The Global Catalogue of Microorganisms (GCM) 10K type strain sequencing project: providing services to taxonomists for standard genome sequencing and annotation.</title>
        <authorList>
            <consortium name="The Broad Institute Genomics Platform"/>
            <consortium name="The Broad Institute Genome Sequencing Center for Infectious Disease"/>
            <person name="Wu L."/>
            <person name="Ma J."/>
        </authorList>
    </citation>
    <scope>NUCLEOTIDE SEQUENCE [LARGE SCALE GENOMIC DNA]</scope>
    <source>
        <strain evidence="3">CGMCC 4.7283</strain>
    </source>
</reference>
<dbReference type="PROSITE" id="PS51257">
    <property type="entry name" value="PROKAR_LIPOPROTEIN"/>
    <property type="match status" value="1"/>
</dbReference>
<evidence type="ECO:0000313" key="3">
    <source>
        <dbReference type="Proteomes" id="UP001595973"/>
    </source>
</evidence>
<keyword evidence="3" id="KW-1185">Reference proteome</keyword>
<accession>A0ABV9KNS7</accession>
<dbReference type="Proteomes" id="UP001595973">
    <property type="component" value="Unassembled WGS sequence"/>
</dbReference>
<gene>
    <name evidence="2" type="ORF">ACFO5X_22380</name>
</gene>
<proteinExistence type="predicted"/>
<dbReference type="RefSeq" id="WP_380721732.1">
    <property type="nucleotide sequence ID" value="NZ_JBHSGI010000033.1"/>
</dbReference>
<protein>
    <recommendedName>
        <fullName evidence="4">Lipoprotein</fullName>
    </recommendedName>
</protein>
<comment type="caution">
    <text evidence="2">The sequence shown here is derived from an EMBL/GenBank/DDBJ whole genome shotgun (WGS) entry which is preliminary data.</text>
</comment>
<feature type="signal peptide" evidence="1">
    <location>
        <begin position="1"/>
        <end position="21"/>
    </location>
</feature>
<keyword evidence="1" id="KW-0732">Signal</keyword>
<sequence>MKTAFLAGLGVLSMAACDVGAGDPATIPEGMQGRWGLVAADCEPGRDDAKGLMTVGATTLAFYESRAALGAVEDRGADRITADFAFSGEGQTWSRTIALRLTEGGARLVREDAGNDPEALKVTYLRCP</sequence>
<evidence type="ECO:0000313" key="2">
    <source>
        <dbReference type="EMBL" id="MFC4671316.1"/>
    </source>
</evidence>
<organism evidence="2 3">
    <name type="scientific">Seohaeicola nanhaiensis</name>
    <dbReference type="NCBI Taxonomy" id="1387282"/>
    <lineage>
        <taxon>Bacteria</taxon>
        <taxon>Pseudomonadati</taxon>
        <taxon>Pseudomonadota</taxon>
        <taxon>Alphaproteobacteria</taxon>
        <taxon>Rhodobacterales</taxon>
        <taxon>Roseobacteraceae</taxon>
        <taxon>Seohaeicola</taxon>
    </lineage>
</organism>
<evidence type="ECO:0008006" key="4">
    <source>
        <dbReference type="Google" id="ProtNLM"/>
    </source>
</evidence>